<dbReference type="RefSeq" id="WP_345156202.1">
    <property type="nucleotide sequence ID" value="NZ_BAABHC010000001.1"/>
</dbReference>
<evidence type="ECO:0000256" key="1">
    <source>
        <dbReference type="SAM" id="MobiDB-lite"/>
    </source>
</evidence>
<evidence type="ECO:0000256" key="2">
    <source>
        <dbReference type="SAM" id="SignalP"/>
    </source>
</evidence>
<feature type="compositionally biased region" description="Low complexity" evidence="1">
    <location>
        <begin position="376"/>
        <end position="392"/>
    </location>
</feature>
<protein>
    <submittedName>
        <fullName evidence="3">Uncharacterized protein</fullName>
    </submittedName>
</protein>
<dbReference type="EMBL" id="BAABHC010000001">
    <property type="protein sequence ID" value="GAA4423030.1"/>
    <property type="molecule type" value="Genomic_DNA"/>
</dbReference>
<evidence type="ECO:0000313" key="3">
    <source>
        <dbReference type="EMBL" id="GAA4423030.1"/>
    </source>
</evidence>
<dbReference type="Proteomes" id="UP001500552">
    <property type="component" value="Unassembled WGS sequence"/>
</dbReference>
<feature type="compositionally biased region" description="Low complexity" evidence="1">
    <location>
        <begin position="310"/>
        <end position="327"/>
    </location>
</feature>
<dbReference type="PROSITE" id="PS51257">
    <property type="entry name" value="PROKAR_LIPOPROTEIN"/>
    <property type="match status" value="1"/>
</dbReference>
<gene>
    <name evidence="3" type="ORF">GCM10023188_01360</name>
</gene>
<reference evidence="4" key="1">
    <citation type="journal article" date="2019" name="Int. J. Syst. Evol. Microbiol.">
        <title>The Global Catalogue of Microorganisms (GCM) 10K type strain sequencing project: providing services to taxonomists for standard genome sequencing and annotation.</title>
        <authorList>
            <consortium name="The Broad Institute Genomics Platform"/>
            <consortium name="The Broad Institute Genome Sequencing Center for Infectious Disease"/>
            <person name="Wu L."/>
            <person name="Ma J."/>
        </authorList>
    </citation>
    <scope>NUCLEOTIDE SEQUENCE [LARGE SCALE GENOMIC DNA]</scope>
    <source>
        <strain evidence="4">JCM 17926</strain>
    </source>
</reference>
<organism evidence="3 4">
    <name type="scientific">Pontibacter saemangeumensis</name>
    <dbReference type="NCBI Taxonomy" id="1084525"/>
    <lineage>
        <taxon>Bacteria</taxon>
        <taxon>Pseudomonadati</taxon>
        <taxon>Bacteroidota</taxon>
        <taxon>Cytophagia</taxon>
        <taxon>Cytophagales</taxon>
        <taxon>Hymenobacteraceae</taxon>
        <taxon>Pontibacter</taxon>
    </lineage>
</organism>
<comment type="caution">
    <text evidence="3">The sequence shown here is derived from an EMBL/GenBank/DDBJ whole genome shotgun (WGS) entry which is preliminary data.</text>
</comment>
<name>A0ABP8L569_9BACT</name>
<accession>A0ABP8L569</accession>
<feature type="region of interest" description="Disordered" evidence="1">
    <location>
        <begin position="226"/>
        <end position="404"/>
    </location>
</feature>
<feature type="signal peptide" evidence="2">
    <location>
        <begin position="1"/>
        <end position="27"/>
    </location>
</feature>
<sequence length="404" mass="46233">MKKYTLLTIAPVLALMAVGCSSPIAMQSTEYDDMYYSASDKTEYVQEPGEATASAEQQYREYDEPAAEEALSEGEVLNPEYAGSEAAVNNYYSEEYYDGRSYNPRDNWYQPSYSFVDPYWGAAYSPRMASYAYYDPFYDPFYNDPFYYSSFRRNPYWNNGLSVSISYGMGWGGHGFYNRPYSNWFPGSYGYDYYNGYRHGFHNGYYASNPYYGGFYDRPVVITNPVRLQNRPRDTRSAVVTERSSTAGRPARGNVYEGENSEGRQSVSRPVRRGEAASSPTNSQESKATLESRPTRPSRTIESRQRRTTQEQPALERQQQQQRVLTPGRTERRSTRTQEYRQPEQQQQRTRTIESRPIRTQESQPVRTYESRPSRSFESSPSPSSSPAQSSGSSGGGGRPRRGN</sequence>
<evidence type="ECO:0000313" key="4">
    <source>
        <dbReference type="Proteomes" id="UP001500552"/>
    </source>
</evidence>
<feature type="chain" id="PRO_5046297825" evidence="2">
    <location>
        <begin position="28"/>
        <end position="404"/>
    </location>
</feature>
<keyword evidence="4" id="KW-1185">Reference proteome</keyword>
<feature type="compositionally biased region" description="Basic and acidic residues" evidence="1">
    <location>
        <begin position="329"/>
        <end position="342"/>
    </location>
</feature>
<feature type="compositionally biased region" description="Polar residues" evidence="1">
    <location>
        <begin position="278"/>
        <end position="287"/>
    </location>
</feature>
<keyword evidence="2" id="KW-0732">Signal</keyword>
<proteinExistence type="predicted"/>
<feature type="compositionally biased region" description="Basic and acidic residues" evidence="1">
    <location>
        <begin position="288"/>
        <end position="309"/>
    </location>
</feature>